<dbReference type="AlphaFoldDB" id="A0A542YN46"/>
<dbReference type="InterPro" id="IPR021424">
    <property type="entry name" value="PorA"/>
</dbReference>
<evidence type="ECO:0000256" key="2">
    <source>
        <dbReference type="SAM" id="Phobius"/>
    </source>
</evidence>
<feature type="region of interest" description="Disordered" evidence="1">
    <location>
        <begin position="316"/>
        <end position="344"/>
    </location>
</feature>
<evidence type="ECO:0000256" key="1">
    <source>
        <dbReference type="SAM" id="MobiDB-lite"/>
    </source>
</evidence>
<keyword evidence="2" id="KW-0472">Membrane</keyword>
<comment type="caution">
    <text evidence="3">The sequence shown here is derived from an EMBL/GenBank/DDBJ whole genome shotgun (WGS) entry which is preliminary data.</text>
</comment>
<sequence length="344" mass="37312">MRRGLGFVLLLLGAFALLLGILAKPVIYDRLATVELDQTSQSISRGENMDALRVSADGVEQLHGVTLVSTRDVVGIPGLAEGDNAFWQTTVESAVEDGPVLTYSEEGVSFDRRTAESTNCCGDFIAVGDAEAPEDPATHEPVEHEGVFFKFPFDTQQQDYQYWDGSLRRGVPAVFQGEELIEGTNAYVFRMTMGPETVSTSQGLPGSLFGTDEPVDADRVYQNVRTVWVEPNTGVILKGLEEQNVRFEAADDSLPVVPITVGTIGYTDETVSANADTYGTKGALLGFINGPLTWVGIVLGLVLLVLGAVLSFGGTRTPRHAEEDGWDENNEWQEQSEWDGADRS</sequence>
<dbReference type="Proteomes" id="UP000319516">
    <property type="component" value="Unassembled WGS sequence"/>
</dbReference>
<keyword evidence="4" id="KW-1185">Reference proteome</keyword>
<keyword evidence="2" id="KW-1133">Transmembrane helix</keyword>
<reference evidence="3 4" key="1">
    <citation type="submission" date="2019-06" db="EMBL/GenBank/DDBJ databases">
        <title>Sequencing the genomes of 1000 actinobacteria strains.</title>
        <authorList>
            <person name="Klenk H.-P."/>
        </authorList>
    </citation>
    <scope>NUCLEOTIDE SEQUENCE [LARGE SCALE GENOMIC DNA]</scope>
    <source>
        <strain evidence="3 4">DSM 12335</strain>
    </source>
</reference>
<gene>
    <name evidence="3" type="ORF">FB467_0564</name>
</gene>
<dbReference type="RefSeq" id="WP_170230537.1">
    <property type="nucleotide sequence ID" value="NZ_BAAAIK010000003.1"/>
</dbReference>
<accession>A0A542YN46</accession>
<feature type="compositionally biased region" description="Acidic residues" evidence="1">
    <location>
        <begin position="324"/>
        <end position="344"/>
    </location>
</feature>
<name>A0A542YN46_9MICO</name>
<dbReference type="Pfam" id="PF11271">
    <property type="entry name" value="PorA"/>
    <property type="match status" value="1"/>
</dbReference>
<feature type="transmembrane region" description="Helical" evidence="2">
    <location>
        <begin position="292"/>
        <end position="312"/>
    </location>
</feature>
<organism evidence="3 4">
    <name type="scientific">Ornithinicoccus hortensis</name>
    <dbReference type="NCBI Taxonomy" id="82346"/>
    <lineage>
        <taxon>Bacteria</taxon>
        <taxon>Bacillati</taxon>
        <taxon>Actinomycetota</taxon>
        <taxon>Actinomycetes</taxon>
        <taxon>Micrococcales</taxon>
        <taxon>Intrasporangiaceae</taxon>
        <taxon>Ornithinicoccus</taxon>
    </lineage>
</organism>
<dbReference type="EMBL" id="VFOP01000001">
    <property type="protein sequence ID" value="TQL49491.1"/>
    <property type="molecule type" value="Genomic_DNA"/>
</dbReference>
<proteinExistence type="predicted"/>
<protein>
    <submittedName>
        <fullName evidence="3">DUF3068 family protein</fullName>
    </submittedName>
</protein>
<evidence type="ECO:0000313" key="4">
    <source>
        <dbReference type="Proteomes" id="UP000319516"/>
    </source>
</evidence>
<keyword evidence="2" id="KW-0812">Transmembrane</keyword>
<evidence type="ECO:0000313" key="3">
    <source>
        <dbReference type="EMBL" id="TQL49491.1"/>
    </source>
</evidence>